<organism evidence="3 4">
    <name type="scientific">Polyangium mundeleinium</name>
    <dbReference type="NCBI Taxonomy" id="2995306"/>
    <lineage>
        <taxon>Bacteria</taxon>
        <taxon>Pseudomonadati</taxon>
        <taxon>Myxococcota</taxon>
        <taxon>Polyangia</taxon>
        <taxon>Polyangiales</taxon>
        <taxon>Polyangiaceae</taxon>
        <taxon>Polyangium</taxon>
    </lineage>
</organism>
<dbReference type="RefSeq" id="WP_271925781.1">
    <property type="nucleotide sequence ID" value="NZ_JAQNDO010000001.1"/>
</dbReference>
<feature type="transmembrane region" description="Helical" evidence="2">
    <location>
        <begin position="66"/>
        <end position="84"/>
    </location>
</feature>
<proteinExistence type="predicted"/>
<evidence type="ECO:0000256" key="1">
    <source>
        <dbReference type="SAM" id="MobiDB-lite"/>
    </source>
</evidence>
<protein>
    <submittedName>
        <fullName evidence="3">Uncharacterized protein</fullName>
    </submittedName>
</protein>
<reference evidence="3 4" key="1">
    <citation type="submission" date="2022-11" db="EMBL/GenBank/DDBJ databases">
        <title>Minimal conservation of predation-associated metabolite biosynthetic gene clusters underscores biosynthetic potential of Myxococcota including descriptions for ten novel species: Archangium lansinium sp. nov., Myxococcus landrumus sp. nov., Nannocystis bai.</title>
        <authorList>
            <person name="Ahearne A."/>
            <person name="Stevens C."/>
            <person name="Dowd S."/>
        </authorList>
    </citation>
    <scope>NUCLEOTIDE SEQUENCE [LARGE SCALE GENOMIC DNA]</scope>
    <source>
        <strain evidence="3 4">RJM3</strain>
    </source>
</reference>
<keyword evidence="4" id="KW-1185">Reference proteome</keyword>
<name>A0ABT5F180_9BACT</name>
<evidence type="ECO:0000256" key="2">
    <source>
        <dbReference type="SAM" id="Phobius"/>
    </source>
</evidence>
<feature type="transmembrane region" description="Helical" evidence="2">
    <location>
        <begin position="96"/>
        <end position="115"/>
    </location>
</feature>
<sequence length="150" mass="15927">MSSQDDLAAKVAKRASMDPRLREALSAPVDHGRDGMLATRAPRIKDTELDVVKAALDNPPKRPDGWAALVGGASALGLIAKAIKDIVMTPGNGFDVAILVVGTSALIAQTVVYLVKRDKVKTSEPFHEIARRYVNSLLAVEKNEKGGPSS</sequence>
<feature type="region of interest" description="Disordered" evidence="1">
    <location>
        <begin position="1"/>
        <end position="36"/>
    </location>
</feature>
<gene>
    <name evidence="3" type="ORF">POL67_38875</name>
</gene>
<evidence type="ECO:0000313" key="3">
    <source>
        <dbReference type="EMBL" id="MDC0747359.1"/>
    </source>
</evidence>
<keyword evidence="2" id="KW-0472">Membrane</keyword>
<dbReference type="EMBL" id="JAQNDO010000001">
    <property type="protein sequence ID" value="MDC0747359.1"/>
    <property type="molecule type" value="Genomic_DNA"/>
</dbReference>
<dbReference type="Proteomes" id="UP001221411">
    <property type="component" value="Unassembled WGS sequence"/>
</dbReference>
<keyword evidence="2" id="KW-0812">Transmembrane</keyword>
<accession>A0ABT5F180</accession>
<keyword evidence="2" id="KW-1133">Transmembrane helix</keyword>
<evidence type="ECO:0000313" key="4">
    <source>
        <dbReference type="Proteomes" id="UP001221411"/>
    </source>
</evidence>
<comment type="caution">
    <text evidence="3">The sequence shown here is derived from an EMBL/GenBank/DDBJ whole genome shotgun (WGS) entry which is preliminary data.</text>
</comment>